<evidence type="ECO:0000313" key="3">
    <source>
        <dbReference type="Proteomes" id="UP000823405"/>
    </source>
</evidence>
<proteinExistence type="predicted"/>
<organism evidence="2 3">
    <name type="scientific">Linnemannia gamsii</name>
    <dbReference type="NCBI Taxonomy" id="64522"/>
    <lineage>
        <taxon>Eukaryota</taxon>
        <taxon>Fungi</taxon>
        <taxon>Fungi incertae sedis</taxon>
        <taxon>Mucoromycota</taxon>
        <taxon>Mortierellomycotina</taxon>
        <taxon>Mortierellomycetes</taxon>
        <taxon>Mortierellales</taxon>
        <taxon>Mortierellaceae</taxon>
        <taxon>Linnemannia</taxon>
    </lineage>
</organism>
<evidence type="ECO:0000256" key="1">
    <source>
        <dbReference type="SAM" id="MobiDB-lite"/>
    </source>
</evidence>
<keyword evidence="3" id="KW-1185">Reference proteome</keyword>
<dbReference type="AlphaFoldDB" id="A0A9P6UJZ1"/>
<name>A0A9P6UJZ1_9FUNG</name>
<dbReference type="EMBL" id="JAAAIN010001166">
    <property type="protein sequence ID" value="KAG0306130.1"/>
    <property type="molecule type" value="Genomic_DNA"/>
</dbReference>
<accession>A0A9P6UJZ1</accession>
<feature type="compositionally biased region" description="Polar residues" evidence="1">
    <location>
        <begin position="124"/>
        <end position="133"/>
    </location>
</feature>
<feature type="compositionally biased region" description="Basic and acidic residues" evidence="1">
    <location>
        <begin position="153"/>
        <end position="176"/>
    </location>
</feature>
<protein>
    <submittedName>
        <fullName evidence="2">Uncharacterized protein</fullName>
    </submittedName>
</protein>
<feature type="region of interest" description="Disordered" evidence="1">
    <location>
        <begin position="106"/>
        <end position="178"/>
    </location>
</feature>
<comment type="caution">
    <text evidence="2">The sequence shown here is derived from an EMBL/GenBank/DDBJ whole genome shotgun (WGS) entry which is preliminary data.</text>
</comment>
<gene>
    <name evidence="2" type="ORF">BGZ97_000856</name>
</gene>
<sequence length="231" mass="25851">MTYQVTKTTPIQEPYFQTRHTIASQHTLSTLGGILFSLDEVPTEFNQDMYIAMRNRIFELEAKSVNYSPFSHSRKRSFERNGLDDYPDRYAYGYDLDAGHYSKRPAHRYLSHGHPDQGPPPQTPYRQSTSHPSWYTPEVYSARPRYPPHHGRPPLDRERDHHHPGEGPYYDNDHGTGSRPVCTQSTSCFGAVKTATSLKSTSTPFPSAPVCAPTAGSAATAATAATTAFDQ</sequence>
<dbReference type="OrthoDB" id="6159439at2759"/>
<reference evidence="2" key="1">
    <citation type="journal article" date="2020" name="Fungal Divers.">
        <title>Resolving the Mortierellaceae phylogeny through synthesis of multi-gene phylogenetics and phylogenomics.</title>
        <authorList>
            <person name="Vandepol N."/>
            <person name="Liber J."/>
            <person name="Desiro A."/>
            <person name="Na H."/>
            <person name="Kennedy M."/>
            <person name="Barry K."/>
            <person name="Grigoriev I.V."/>
            <person name="Miller A.N."/>
            <person name="O'Donnell K."/>
            <person name="Stajich J.E."/>
            <person name="Bonito G."/>
        </authorList>
    </citation>
    <scope>NUCLEOTIDE SEQUENCE</scope>
    <source>
        <strain evidence="2">NVP60</strain>
    </source>
</reference>
<dbReference type="Proteomes" id="UP000823405">
    <property type="component" value="Unassembled WGS sequence"/>
</dbReference>
<evidence type="ECO:0000313" key="2">
    <source>
        <dbReference type="EMBL" id="KAG0306130.1"/>
    </source>
</evidence>